<sequence length="38" mass="4234">MRDVTCRASRYGDVSTGLDVDLRLLESSSCVLCRLKTN</sequence>
<organism evidence="1 2">
    <name type="scientific">Quercus suber</name>
    <name type="common">Cork oak</name>
    <dbReference type="NCBI Taxonomy" id="58331"/>
    <lineage>
        <taxon>Eukaryota</taxon>
        <taxon>Viridiplantae</taxon>
        <taxon>Streptophyta</taxon>
        <taxon>Embryophyta</taxon>
        <taxon>Tracheophyta</taxon>
        <taxon>Spermatophyta</taxon>
        <taxon>Magnoliopsida</taxon>
        <taxon>eudicotyledons</taxon>
        <taxon>Gunneridae</taxon>
        <taxon>Pentapetalae</taxon>
        <taxon>rosids</taxon>
        <taxon>fabids</taxon>
        <taxon>Fagales</taxon>
        <taxon>Fagaceae</taxon>
        <taxon>Quercus</taxon>
    </lineage>
</organism>
<name>A0AAW0KW00_QUESU</name>
<evidence type="ECO:0000313" key="1">
    <source>
        <dbReference type="EMBL" id="KAK7842563.1"/>
    </source>
</evidence>
<evidence type="ECO:0000313" key="2">
    <source>
        <dbReference type="Proteomes" id="UP000237347"/>
    </source>
</evidence>
<keyword evidence="2" id="KW-1185">Reference proteome</keyword>
<dbReference type="EMBL" id="PKMF04000219">
    <property type="protein sequence ID" value="KAK7842563.1"/>
    <property type="molecule type" value="Genomic_DNA"/>
</dbReference>
<protein>
    <submittedName>
        <fullName evidence="1">Uncharacterized protein</fullName>
    </submittedName>
</protein>
<gene>
    <name evidence="1" type="ORF">CFP56_013615</name>
</gene>
<proteinExistence type="predicted"/>
<accession>A0AAW0KW00</accession>
<comment type="caution">
    <text evidence="1">The sequence shown here is derived from an EMBL/GenBank/DDBJ whole genome shotgun (WGS) entry which is preliminary data.</text>
</comment>
<dbReference type="AlphaFoldDB" id="A0AAW0KW00"/>
<reference evidence="1 2" key="1">
    <citation type="journal article" date="2018" name="Sci. Data">
        <title>The draft genome sequence of cork oak.</title>
        <authorList>
            <person name="Ramos A.M."/>
            <person name="Usie A."/>
            <person name="Barbosa P."/>
            <person name="Barros P.M."/>
            <person name="Capote T."/>
            <person name="Chaves I."/>
            <person name="Simoes F."/>
            <person name="Abreu I."/>
            <person name="Carrasquinho I."/>
            <person name="Faro C."/>
            <person name="Guimaraes J.B."/>
            <person name="Mendonca D."/>
            <person name="Nobrega F."/>
            <person name="Rodrigues L."/>
            <person name="Saibo N.J.M."/>
            <person name="Varela M.C."/>
            <person name="Egas C."/>
            <person name="Matos J."/>
            <person name="Miguel C.M."/>
            <person name="Oliveira M.M."/>
            <person name="Ricardo C.P."/>
            <person name="Goncalves S."/>
        </authorList>
    </citation>
    <scope>NUCLEOTIDE SEQUENCE [LARGE SCALE GENOMIC DNA]</scope>
    <source>
        <strain evidence="2">cv. HL8</strain>
    </source>
</reference>
<dbReference type="Proteomes" id="UP000237347">
    <property type="component" value="Unassembled WGS sequence"/>
</dbReference>